<name>A0ABX4HZN6_9GAMM</name>
<dbReference type="Proteomes" id="UP000218427">
    <property type="component" value="Unassembled WGS sequence"/>
</dbReference>
<comment type="caution">
    <text evidence="1">The sequence shown here is derived from an EMBL/GenBank/DDBJ whole genome shotgun (WGS) entry which is preliminary data.</text>
</comment>
<evidence type="ECO:0000313" key="2">
    <source>
        <dbReference type="Proteomes" id="UP000218427"/>
    </source>
</evidence>
<dbReference type="Pfam" id="PF12787">
    <property type="entry name" value="EcsC"/>
    <property type="match status" value="1"/>
</dbReference>
<protein>
    <submittedName>
        <fullName evidence="1">EcsC family protein</fullName>
    </submittedName>
</protein>
<accession>A0ABX4HZN6</accession>
<sequence>MSLPPAALRDLHRAHALLENPGLTARLSHLLGAPIEGAVQRLPRRFRAGAIKASEVALGRAARVALGTLADRPGISTAPLPGRLLVATSGGVGGAFGLAGLSVELPVSTTLMLRDIGAIARSEGESPRAPATRLACLQVFALGGPVPTDDAAESGYYAARLALAKAVTEALQHVGANRVLDASGPALVRLLTQVAQRFGVQVTQKLAAQTLPLIGAAGGATVNTLFMQHFQQMARGHFIVRRLERSYGAEPVRAAYESLGAGMEVPQ</sequence>
<dbReference type="PANTHER" id="PTHR41260">
    <property type="entry name" value="PROTEIN ECSC"/>
    <property type="match status" value="1"/>
</dbReference>
<dbReference type="PANTHER" id="PTHR41260:SF1">
    <property type="entry name" value="PROTEIN ECSC"/>
    <property type="match status" value="1"/>
</dbReference>
<evidence type="ECO:0000313" key="1">
    <source>
        <dbReference type="EMBL" id="PCO05587.1"/>
    </source>
</evidence>
<dbReference type="InterPro" id="IPR024787">
    <property type="entry name" value="EcsC"/>
</dbReference>
<organism evidence="1 2">
    <name type="scientific">Microbulbifer flavimaris</name>
    <dbReference type="NCBI Taxonomy" id="1781068"/>
    <lineage>
        <taxon>Bacteria</taxon>
        <taxon>Pseudomonadati</taxon>
        <taxon>Pseudomonadota</taxon>
        <taxon>Gammaproteobacteria</taxon>
        <taxon>Cellvibrionales</taxon>
        <taxon>Microbulbiferaceae</taxon>
        <taxon>Microbulbifer</taxon>
    </lineage>
</organism>
<dbReference type="RefSeq" id="WP_067082585.1">
    <property type="nucleotide sequence ID" value="NZ_LRFG02000002.1"/>
</dbReference>
<reference evidence="1" key="1">
    <citation type="submission" date="2017-08" db="EMBL/GenBank/DDBJ databases">
        <title>Microbulbifer marisrubri sp. nov., a halophilic alphaproteobacterium isolated from marine sediment of the Yellow Sea, China.</title>
        <authorList>
            <person name="Zhang G."/>
            <person name="Xiong Q."/>
        </authorList>
    </citation>
    <scope>NUCLEOTIDE SEQUENCE [LARGE SCALE GENOMIC DNA]</scope>
    <source>
        <strain evidence="1">WRN-8</strain>
    </source>
</reference>
<dbReference type="EMBL" id="LRFG02000002">
    <property type="protein sequence ID" value="PCO05587.1"/>
    <property type="molecule type" value="Genomic_DNA"/>
</dbReference>
<keyword evidence="2" id="KW-1185">Reference proteome</keyword>
<gene>
    <name evidence="1" type="ORF">AWR36_006105</name>
</gene>
<proteinExistence type="predicted"/>